<keyword evidence="2 5" id="KW-0812">Transmembrane</keyword>
<dbReference type="InterPro" id="IPR010540">
    <property type="entry name" value="CmpB_TMEM229"/>
</dbReference>
<evidence type="ECO:0000256" key="4">
    <source>
        <dbReference type="ARBA" id="ARBA00023136"/>
    </source>
</evidence>
<protein>
    <recommendedName>
        <fullName evidence="8">ABC transporter permease</fullName>
    </recommendedName>
</protein>
<gene>
    <name evidence="6" type="ORF">GND95_00480</name>
</gene>
<accession>A0A7C8LE62</accession>
<dbReference type="PANTHER" id="PTHR31746">
    <property type="entry name" value="TRANSMEMBRANE PROTEIN 229 FAMILY MEMBER"/>
    <property type="match status" value="1"/>
</dbReference>
<dbReference type="Proteomes" id="UP000483018">
    <property type="component" value="Unassembled WGS sequence"/>
</dbReference>
<evidence type="ECO:0000313" key="6">
    <source>
        <dbReference type="EMBL" id="KAE9636941.1"/>
    </source>
</evidence>
<dbReference type="GO" id="GO:0016020">
    <property type="term" value="C:membrane"/>
    <property type="evidence" value="ECO:0007669"/>
    <property type="project" value="UniProtKB-SubCell"/>
</dbReference>
<keyword evidence="3 5" id="KW-1133">Transmembrane helix</keyword>
<dbReference type="OrthoDB" id="5523261at2"/>
<feature type="transmembrane region" description="Helical" evidence="5">
    <location>
        <begin position="30"/>
        <end position="50"/>
    </location>
</feature>
<dbReference type="EMBL" id="WSLF01000001">
    <property type="protein sequence ID" value="KAE9636941.1"/>
    <property type="molecule type" value="Genomic_DNA"/>
</dbReference>
<evidence type="ECO:0000256" key="2">
    <source>
        <dbReference type="ARBA" id="ARBA00022692"/>
    </source>
</evidence>
<proteinExistence type="predicted"/>
<evidence type="ECO:0000256" key="3">
    <source>
        <dbReference type="ARBA" id="ARBA00022989"/>
    </source>
</evidence>
<feature type="transmembrane region" description="Helical" evidence="5">
    <location>
        <begin position="62"/>
        <end position="84"/>
    </location>
</feature>
<organism evidence="6 7">
    <name type="scientific">Defluviitalea raffinosedens</name>
    <dbReference type="NCBI Taxonomy" id="1450156"/>
    <lineage>
        <taxon>Bacteria</taxon>
        <taxon>Bacillati</taxon>
        <taxon>Bacillota</taxon>
        <taxon>Clostridia</taxon>
        <taxon>Lachnospirales</taxon>
        <taxon>Defluviitaleaceae</taxon>
        <taxon>Defluviitalea</taxon>
    </lineage>
</organism>
<evidence type="ECO:0000256" key="5">
    <source>
        <dbReference type="SAM" id="Phobius"/>
    </source>
</evidence>
<reference evidence="6 7" key="1">
    <citation type="submission" date="2019-12" db="EMBL/GenBank/DDBJ databases">
        <title>Defluviitalea raffinosedens, isolated from a biogas fermenter, genome sequencing and characterization.</title>
        <authorList>
            <person name="Rettenmaier R."/>
            <person name="Schneider M."/>
            <person name="Neuhaus K."/>
            <person name="Liebl W."/>
            <person name="Zverlov V."/>
        </authorList>
    </citation>
    <scope>NUCLEOTIDE SEQUENCE [LARGE SCALE GENOMIC DNA]</scope>
    <source>
        <strain evidence="6 7">249c-K6</strain>
    </source>
</reference>
<feature type="transmembrane region" description="Helical" evidence="5">
    <location>
        <begin position="5"/>
        <end position="24"/>
    </location>
</feature>
<comment type="subcellular location">
    <subcellularLocation>
        <location evidence="1">Membrane</location>
        <topology evidence="1">Multi-pass membrane protein</topology>
    </subcellularLocation>
</comment>
<evidence type="ECO:0000313" key="7">
    <source>
        <dbReference type="Proteomes" id="UP000483018"/>
    </source>
</evidence>
<evidence type="ECO:0008006" key="8">
    <source>
        <dbReference type="Google" id="ProtNLM"/>
    </source>
</evidence>
<name>A0A7C8LE62_9FIRM</name>
<comment type="caution">
    <text evidence="6">The sequence shown here is derived from an EMBL/GenBank/DDBJ whole genome shotgun (WGS) entry which is preliminary data.</text>
</comment>
<keyword evidence="7" id="KW-1185">Reference proteome</keyword>
<feature type="transmembrane region" description="Helical" evidence="5">
    <location>
        <begin position="104"/>
        <end position="121"/>
    </location>
</feature>
<dbReference type="RefSeq" id="WP_158738858.1">
    <property type="nucleotide sequence ID" value="NZ_JAFBEP010000004.1"/>
</dbReference>
<evidence type="ECO:0000256" key="1">
    <source>
        <dbReference type="ARBA" id="ARBA00004141"/>
    </source>
</evidence>
<dbReference type="AlphaFoldDB" id="A0A7C8LE62"/>
<sequence>MKKRFIIYGLAGWCLEIIWTGLGSLLKGNIVLEGGTYIWMFPIYGLAIFFEPIHNKMRSWPVIIRGGVYTVLIFFIEYFTGWALQMLIGVCPWDYSGTPYSINGFIRLDYAPAWFVAGLIFERLHDLLINIHLTRTKI</sequence>
<dbReference type="PANTHER" id="PTHR31746:SF3">
    <property type="entry name" value="TRANSMEMBRANE PROTEIN 229B"/>
    <property type="match status" value="1"/>
</dbReference>
<dbReference type="Pfam" id="PF06541">
    <property type="entry name" value="ABC_trans_CmpB"/>
    <property type="match status" value="1"/>
</dbReference>
<keyword evidence="4 5" id="KW-0472">Membrane</keyword>